<accession>A0A2V3PPZ8</accession>
<keyword evidence="1" id="KW-0472">Membrane</keyword>
<organism evidence="2 3">
    <name type="scientific">Dysgonomonas alginatilytica</name>
    <dbReference type="NCBI Taxonomy" id="1605892"/>
    <lineage>
        <taxon>Bacteria</taxon>
        <taxon>Pseudomonadati</taxon>
        <taxon>Bacteroidota</taxon>
        <taxon>Bacteroidia</taxon>
        <taxon>Bacteroidales</taxon>
        <taxon>Dysgonomonadaceae</taxon>
        <taxon>Dysgonomonas</taxon>
    </lineage>
</organism>
<comment type="caution">
    <text evidence="2">The sequence shown here is derived from an EMBL/GenBank/DDBJ whole genome shotgun (WGS) entry which is preliminary data.</text>
</comment>
<protein>
    <submittedName>
        <fullName evidence="2">Uncharacterized protein</fullName>
    </submittedName>
</protein>
<dbReference type="EMBL" id="QICL01000008">
    <property type="protein sequence ID" value="PXV65008.1"/>
    <property type="molecule type" value="Genomic_DNA"/>
</dbReference>
<keyword evidence="1" id="KW-0812">Transmembrane</keyword>
<evidence type="ECO:0000313" key="2">
    <source>
        <dbReference type="EMBL" id="PXV65008.1"/>
    </source>
</evidence>
<evidence type="ECO:0000313" key="3">
    <source>
        <dbReference type="Proteomes" id="UP000247973"/>
    </source>
</evidence>
<name>A0A2V3PPZ8_9BACT</name>
<keyword evidence="1" id="KW-1133">Transmembrane helix</keyword>
<feature type="transmembrane region" description="Helical" evidence="1">
    <location>
        <begin position="12"/>
        <end position="31"/>
    </location>
</feature>
<sequence>MGSLFIFWTKNLSMIWMFFLLTFQLSGIFHFSPRKVSLLPTLMLIKKSTYPPIFSAIKILAVNSNDS</sequence>
<evidence type="ECO:0000256" key="1">
    <source>
        <dbReference type="SAM" id="Phobius"/>
    </source>
</evidence>
<keyword evidence="3" id="KW-1185">Reference proteome</keyword>
<dbReference type="Proteomes" id="UP000247973">
    <property type="component" value="Unassembled WGS sequence"/>
</dbReference>
<reference evidence="2 3" key="1">
    <citation type="submission" date="2018-03" db="EMBL/GenBank/DDBJ databases">
        <title>Genomic Encyclopedia of Archaeal and Bacterial Type Strains, Phase II (KMG-II): from individual species to whole genera.</title>
        <authorList>
            <person name="Goeker M."/>
        </authorList>
    </citation>
    <scope>NUCLEOTIDE SEQUENCE [LARGE SCALE GENOMIC DNA]</scope>
    <source>
        <strain evidence="2 3">DSM 100214</strain>
    </source>
</reference>
<proteinExistence type="predicted"/>
<gene>
    <name evidence="2" type="ORF">CLV62_1086</name>
</gene>
<dbReference type="AlphaFoldDB" id="A0A2V3PPZ8"/>